<dbReference type="InterPro" id="IPR002035">
    <property type="entry name" value="VWF_A"/>
</dbReference>
<organism evidence="3 4">
    <name type="scientific">Labedaea rhizosphaerae</name>
    <dbReference type="NCBI Taxonomy" id="598644"/>
    <lineage>
        <taxon>Bacteria</taxon>
        <taxon>Bacillati</taxon>
        <taxon>Actinomycetota</taxon>
        <taxon>Actinomycetes</taxon>
        <taxon>Pseudonocardiales</taxon>
        <taxon>Pseudonocardiaceae</taxon>
        <taxon>Labedaea</taxon>
    </lineage>
</organism>
<name>A0A4R6S070_LABRH</name>
<feature type="transmembrane region" description="Helical" evidence="1">
    <location>
        <begin position="21"/>
        <end position="40"/>
    </location>
</feature>
<protein>
    <submittedName>
        <fullName evidence="3">Extracellular solute-binding protein</fullName>
    </submittedName>
</protein>
<dbReference type="AlphaFoldDB" id="A0A4R6S070"/>
<evidence type="ECO:0000256" key="1">
    <source>
        <dbReference type="SAM" id="Phobius"/>
    </source>
</evidence>
<comment type="caution">
    <text evidence="3">The sequence shown here is derived from an EMBL/GenBank/DDBJ whole genome shotgun (WGS) entry which is preliminary data.</text>
</comment>
<sequence length="596" mass="62457">MGRHRSLEEATRRRGIASWPFAVLAVVVLVLLGWLGWSWASSIMDRRAAAAAHDCPQGQAVLKVAVAPSVEKPLKEAAKRWNDARTVVYEHCVRVTIVAIDSNEVLTGLTGKWNEGKVGTRPQAWLPESSLWTNRLAATDNTLLGSAPVSVATSPVVLAVPGDGAAALAMTTKLSWGTLASVAADPDGWSRLDRKGWGRFTVALPDPATNPASGLAIQSALAGVAKKPEGPLTGKMMSTPPVQTGIAQLAGAQPGDLPDTTQGALVMLGGSKSVRGAPFSAVATTEVDLYRRNTGIDGQPPAANALIEVAANGPSPVADFPFVALAGKGVDQTQIRAAQSFREFLSAAEQQVEFSKAGLRADGASQYPVKAPGMRWDSTFGDLKPADSTTTQQVNATWKNIADGGQIVTVMADVSRTMDFDGGQGKSRMEWVKSALSGMADWTVSGSLGLWEYSGGLQGEPYEQLAQTLPVTSQRKALHAAVDQLAEPSGARDLYSSVKACYEAAQQAYVPGKRNRIVVIVGGANEAGISYSQLRADLDAIALSSKPIEISFVTVGPNPDRVQLQELASITHGSVASVTDGTGLNATLAQTLSAVD</sequence>
<dbReference type="RefSeq" id="WP_133853531.1">
    <property type="nucleotide sequence ID" value="NZ_SNXZ01000008.1"/>
</dbReference>
<dbReference type="Gene3D" id="3.40.50.410">
    <property type="entry name" value="von Willebrand factor, type A domain"/>
    <property type="match status" value="1"/>
</dbReference>
<dbReference type="InterPro" id="IPR036465">
    <property type="entry name" value="vWFA_dom_sf"/>
</dbReference>
<keyword evidence="1" id="KW-0812">Transmembrane</keyword>
<gene>
    <name evidence="3" type="ORF">EV186_108179</name>
</gene>
<dbReference type="Proteomes" id="UP000295444">
    <property type="component" value="Unassembled WGS sequence"/>
</dbReference>
<reference evidence="3 4" key="1">
    <citation type="submission" date="2019-03" db="EMBL/GenBank/DDBJ databases">
        <title>Genomic Encyclopedia of Type Strains, Phase IV (KMG-IV): sequencing the most valuable type-strain genomes for metagenomic binning, comparative biology and taxonomic classification.</title>
        <authorList>
            <person name="Goeker M."/>
        </authorList>
    </citation>
    <scope>NUCLEOTIDE SEQUENCE [LARGE SCALE GENOMIC DNA]</scope>
    <source>
        <strain evidence="3 4">DSM 45361</strain>
    </source>
</reference>
<evidence type="ECO:0000259" key="2">
    <source>
        <dbReference type="PROSITE" id="PS50234"/>
    </source>
</evidence>
<dbReference type="OrthoDB" id="5171781at2"/>
<dbReference type="PROSITE" id="PS50234">
    <property type="entry name" value="VWFA"/>
    <property type="match status" value="1"/>
</dbReference>
<dbReference type="SUPFAM" id="SSF53300">
    <property type="entry name" value="vWA-like"/>
    <property type="match status" value="1"/>
</dbReference>
<dbReference type="Pfam" id="PF13531">
    <property type="entry name" value="SBP_bac_11"/>
    <property type="match status" value="1"/>
</dbReference>
<dbReference type="SMART" id="SM00327">
    <property type="entry name" value="VWA"/>
    <property type="match status" value="1"/>
</dbReference>
<accession>A0A4R6S070</accession>
<dbReference type="SUPFAM" id="SSF53850">
    <property type="entry name" value="Periplasmic binding protein-like II"/>
    <property type="match status" value="1"/>
</dbReference>
<proteinExistence type="predicted"/>
<feature type="domain" description="VWFA" evidence="2">
    <location>
        <begin position="413"/>
        <end position="592"/>
    </location>
</feature>
<evidence type="ECO:0000313" key="4">
    <source>
        <dbReference type="Proteomes" id="UP000295444"/>
    </source>
</evidence>
<keyword evidence="1" id="KW-1133">Transmembrane helix</keyword>
<dbReference type="EMBL" id="SNXZ01000008">
    <property type="protein sequence ID" value="TDP91966.1"/>
    <property type="molecule type" value="Genomic_DNA"/>
</dbReference>
<evidence type="ECO:0000313" key="3">
    <source>
        <dbReference type="EMBL" id="TDP91966.1"/>
    </source>
</evidence>
<keyword evidence="1" id="KW-0472">Membrane</keyword>
<keyword evidence="4" id="KW-1185">Reference proteome</keyword>